<protein>
    <submittedName>
        <fullName evidence="1">Uncharacterized protein</fullName>
    </submittedName>
</protein>
<evidence type="ECO:0000313" key="2">
    <source>
        <dbReference type="Proteomes" id="UP000820669"/>
    </source>
</evidence>
<name>A0ABX1SKZ0_9PSEU</name>
<accession>A0ABX1SKZ0</accession>
<reference evidence="1 2" key="1">
    <citation type="submission" date="2020-04" db="EMBL/GenBank/DDBJ databases">
        <authorList>
            <person name="Klaysubun C."/>
            <person name="Duangmal K."/>
            <person name="Lipun K."/>
        </authorList>
    </citation>
    <scope>NUCLEOTIDE SEQUENCE [LARGE SCALE GENOMIC DNA]</scope>
    <source>
        <strain evidence="1 2">K10HN5</strain>
    </source>
</reference>
<proteinExistence type="predicted"/>
<organism evidence="1 2">
    <name type="scientific">Pseudonocardia acidicola</name>
    <dbReference type="NCBI Taxonomy" id="2724939"/>
    <lineage>
        <taxon>Bacteria</taxon>
        <taxon>Bacillati</taxon>
        <taxon>Actinomycetota</taxon>
        <taxon>Actinomycetes</taxon>
        <taxon>Pseudonocardiales</taxon>
        <taxon>Pseudonocardiaceae</taxon>
        <taxon>Pseudonocardia</taxon>
    </lineage>
</organism>
<gene>
    <name evidence="1" type="ORF">HF526_33935</name>
</gene>
<dbReference type="EMBL" id="JAAXLA010000137">
    <property type="protein sequence ID" value="NMI02250.1"/>
    <property type="molecule type" value="Genomic_DNA"/>
</dbReference>
<evidence type="ECO:0000313" key="1">
    <source>
        <dbReference type="EMBL" id="NMI02250.1"/>
    </source>
</evidence>
<keyword evidence="2" id="KW-1185">Reference proteome</keyword>
<dbReference type="Proteomes" id="UP000820669">
    <property type="component" value="Unassembled WGS sequence"/>
</dbReference>
<sequence length="64" mass="6388">MSITITIPGVDCRDGVAGAARALAPLATALLLPVLEEAVPGLGVALAVTRLVRLGVSVGNDPVR</sequence>
<dbReference type="RefSeq" id="WP_169385750.1">
    <property type="nucleotide sequence ID" value="NZ_JAAXLA010000137.1"/>
</dbReference>
<comment type="caution">
    <text evidence="1">The sequence shown here is derived from an EMBL/GenBank/DDBJ whole genome shotgun (WGS) entry which is preliminary data.</text>
</comment>